<dbReference type="Gene3D" id="1.10.287.460">
    <property type="entry name" value="Peptidyl-prolyl cis-trans isomerase, FKBP-type, N-terminal domain"/>
    <property type="match status" value="1"/>
</dbReference>
<evidence type="ECO:0000256" key="8">
    <source>
        <dbReference type="SAM" id="Coils"/>
    </source>
</evidence>
<dbReference type="EMBL" id="FNCI01000009">
    <property type="protein sequence ID" value="SDG31978.1"/>
    <property type="molecule type" value="Genomic_DNA"/>
</dbReference>
<accession>A0A1G7T9M0</accession>
<dbReference type="RefSeq" id="WP_092526566.1">
    <property type="nucleotide sequence ID" value="NZ_FNCI01000009.1"/>
</dbReference>
<evidence type="ECO:0000256" key="4">
    <source>
        <dbReference type="ARBA" id="ARBA00023110"/>
    </source>
</evidence>
<dbReference type="GO" id="GO:0006457">
    <property type="term" value="P:protein folding"/>
    <property type="evidence" value="ECO:0007669"/>
    <property type="project" value="InterPro"/>
</dbReference>
<dbReference type="PANTHER" id="PTHR43811">
    <property type="entry name" value="FKBP-TYPE PEPTIDYL-PROLYL CIS-TRANS ISOMERASE FKPA"/>
    <property type="match status" value="1"/>
</dbReference>
<dbReference type="InterPro" id="IPR046357">
    <property type="entry name" value="PPIase_dom_sf"/>
</dbReference>
<keyword evidence="5 6" id="KW-0413">Isomerase</keyword>
<sequence length="236" mass="25014">MKTLVKAATIGALLTAAAPYALAAPETDDAKLGYSLGVTLGQSLVQDVEDLDLDSFTQALEDVYAGNELAMSEEAMAKSLQQFQQQAMAKRQEAAMEEANANLEAGEEFLAENAEKEGVTTTASGLQYKVLEAGDGETPSAGDTVQVHYEGKLLDGTVFDSSYERGEPVSFQVGQVIPGWQEALKMMSVGDTWMVYIPADLAYGSSGQGPIGPNETLTFKVELLDVNPDADQADGS</sequence>
<dbReference type="InterPro" id="IPR000774">
    <property type="entry name" value="PPIase_FKBP_N"/>
</dbReference>
<feature type="domain" description="PPIase FKBP-type" evidence="10">
    <location>
        <begin position="142"/>
        <end position="227"/>
    </location>
</feature>
<keyword evidence="3 9" id="KW-0732">Signal</keyword>
<dbReference type="InterPro" id="IPR001179">
    <property type="entry name" value="PPIase_FKBP_dom"/>
</dbReference>
<dbReference type="Proteomes" id="UP000198641">
    <property type="component" value="Unassembled WGS sequence"/>
</dbReference>
<dbReference type="Pfam" id="PF00254">
    <property type="entry name" value="FKBP_C"/>
    <property type="match status" value="1"/>
</dbReference>
<feature type="coiled-coil region" evidence="8">
    <location>
        <begin position="80"/>
        <end position="109"/>
    </location>
</feature>
<comment type="catalytic activity">
    <reaction evidence="1 6 7">
        <text>[protein]-peptidylproline (omega=180) = [protein]-peptidylproline (omega=0)</text>
        <dbReference type="Rhea" id="RHEA:16237"/>
        <dbReference type="Rhea" id="RHEA-COMP:10747"/>
        <dbReference type="Rhea" id="RHEA-COMP:10748"/>
        <dbReference type="ChEBI" id="CHEBI:83833"/>
        <dbReference type="ChEBI" id="CHEBI:83834"/>
        <dbReference type="EC" id="5.2.1.8"/>
    </reaction>
</comment>
<dbReference type="Pfam" id="PF01346">
    <property type="entry name" value="FKBP_N"/>
    <property type="match status" value="1"/>
</dbReference>
<keyword evidence="8" id="KW-0175">Coiled coil</keyword>
<evidence type="ECO:0000313" key="11">
    <source>
        <dbReference type="EMBL" id="SDG31978.1"/>
    </source>
</evidence>
<evidence type="ECO:0000256" key="6">
    <source>
        <dbReference type="PROSITE-ProRule" id="PRU00277"/>
    </source>
</evidence>
<dbReference type="InterPro" id="IPR036944">
    <property type="entry name" value="PPIase_FKBP_N_sf"/>
</dbReference>
<protein>
    <recommendedName>
        <fullName evidence="7">Peptidyl-prolyl cis-trans isomerase</fullName>
        <ecNumber evidence="7">5.2.1.8</ecNumber>
    </recommendedName>
</protein>
<feature type="signal peptide" evidence="9">
    <location>
        <begin position="1"/>
        <end position="23"/>
    </location>
</feature>
<evidence type="ECO:0000313" key="12">
    <source>
        <dbReference type="Proteomes" id="UP000198641"/>
    </source>
</evidence>
<dbReference type="GO" id="GO:0003755">
    <property type="term" value="F:peptidyl-prolyl cis-trans isomerase activity"/>
    <property type="evidence" value="ECO:0007669"/>
    <property type="project" value="UniProtKB-UniRule"/>
</dbReference>
<evidence type="ECO:0000256" key="1">
    <source>
        <dbReference type="ARBA" id="ARBA00000971"/>
    </source>
</evidence>
<dbReference type="Gene3D" id="3.10.50.40">
    <property type="match status" value="1"/>
</dbReference>
<dbReference type="STRING" id="284577.SAMN05216571_10997"/>
<keyword evidence="12" id="KW-1185">Reference proteome</keyword>
<dbReference type="PANTHER" id="PTHR43811:SF57">
    <property type="entry name" value="FKBP-TYPE PEPTIDYL-PROLYL CIS-TRANS ISOMERASE FKPA-RELATED"/>
    <property type="match status" value="1"/>
</dbReference>
<gene>
    <name evidence="11" type="ORF">SAMN05216571_10997</name>
</gene>
<keyword evidence="4 6" id="KW-0697">Rotamase</keyword>
<evidence type="ECO:0000256" key="2">
    <source>
        <dbReference type="ARBA" id="ARBA00006577"/>
    </source>
</evidence>
<dbReference type="FunFam" id="3.10.50.40:FF:000045">
    <property type="entry name" value="Peptidyl-prolyl cis-trans isomerase"/>
    <property type="match status" value="1"/>
</dbReference>
<evidence type="ECO:0000256" key="5">
    <source>
        <dbReference type="ARBA" id="ARBA00023235"/>
    </source>
</evidence>
<evidence type="ECO:0000259" key="10">
    <source>
        <dbReference type="PROSITE" id="PS50059"/>
    </source>
</evidence>
<dbReference type="OrthoDB" id="9814548at2"/>
<dbReference type="SUPFAM" id="SSF54534">
    <property type="entry name" value="FKBP-like"/>
    <property type="match status" value="1"/>
</dbReference>
<dbReference type="AlphaFoldDB" id="A0A1G7T9M0"/>
<reference evidence="11 12" key="1">
    <citation type="submission" date="2016-10" db="EMBL/GenBank/DDBJ databases">
        <authorList>
            <person name="de Groot N.N."/>
        </authorList>
    </citation>
    <scope>NUCLEOTIDE SEQUENCE [LARGE SCALE GENOMIC DNA]</scope>
    <source>
        <strain evidence="11 12">BH539</strain>
    </source>
</reference>
<feature type="chain" id="PRO_5011643683" description="Peptidyl-prolyl cis-trans isomerase" evidence="9">
    <location>
        <begin position="24"/>
        <end position="236"/>
    </location>
</feature>
<evidence type="ECO:0000256" key="7">
    <source>
        <dbReference type="RuleBase" id="RU003915"/>
    </source>
</evidence>
<proteinExistence type="inferred from homology"/>
<name>A0A1G7T9M0_9GAMM</name>
<dbReference type="PROSITE" id="PS50059">
    <property type="entry name" value="FKBP_PPIASE"/>
    <property type="match status" value="1"/>
</dbReference>
<organism evidence="11 12">
    <name type="scientific">Onishia taeanensis</name>
    <dbReference type="NCBI Taxonomy" id="284577"/>
    <lineage>
        <taxon>Bacteria</taxon>
        <taxon>Pseudomonadati</taxon>
        <taxon>Pseudomonadota</taxon>
        <taxon>Gammaproteobacteria</taxon>
        <taxon>Oceanospirillales</taxon>
        <taxon>Halomonadaceae</taxon>
        <taxon>Onishia</taxon>
    </lineage>
</organism>
<evidence type="ECO:0000256" key="3">
    <source>
        <dbReference type="ARBA" id="ARBA00022729"/>
    </source>
</evidence>
<comment type="similarity">
    <text evidence="2 7">Belongs to the FKBP-type PPIase family.</text>
</comment>
<dbReference type="EC" id="5.2.1.8" evidence="7"/>
<evidence type="ECO:0000256" key="9">
    <source>
        <dbReference type="SAM" id="SignalP"/>
    </source>
</evidence>